<evidence type="ECO:0008006" key="3">
    <source>
        <dbReference type="Google" id="ProtNLM"/>
    </source>
</evidence>
<dbReference type="eggNOG" id="ENOG502R6I6">
    <property type="taxonomic scope" value="Eukaryota"/>
</dbReference>
<sequence>MFSWRADELVVHSIGSAAEQPRTVLAGLDDDKICRRSLYMDGTVYLLNVNKATVLAFDVDDETITSIDLPLPGERVADGNQGSYVISELMEMSGRVCVATLEDVDKRLIAVWLLTADRRCERRCLFHNAAVSFWDYNHDVAGVWDCGGVLLIFMQAHDESCCIFLYDDATEGVYMLNAPPNATPERMDYRICWGYKPTLVSPANIVGELSQDEKQLHDLAVDLLAALKPVNDMEKRKGQDATLTTVCFMEFLAGIMRKLPSKLHHGIGKLDRFY</sequence>
<reference evidence="1 2" key="1">
    <citation type="submission" date="2012-08" db="EMBL/GenBank/DDBJ databases">
        <title>Oryza genome evolution.</title>
        <authorList>
            <person name="Wing R.A."/>
        </authorList>
    </citation>
    <scope>NUCLEOTIDE SEQUENCE</scope>
</reference>
<dbReference type="Gramene" id="LPERR08G15780.1">
    <property type="protein sequence ID" value="LPERR08G15780.1"/>
    <property type="gene ID" value="LPERR08G15780"/>
</dbReference>
<dbReference type="AlphaFoldDB" id="A0A0D9X972"/>
<accession>A0A0D9X972</accession>
<organism evidence="1 2">
    <name type="scientific">Leersia perrieri</name>
    <dbReference type="NCBI Taxonomy" id="77586"/>
    <lineage>
        <taxon>Eukaryota</taxon>
        <taxon>Viridiplantae</taxon>
        <taxon>Streptophyta</taxon>
        <taxon>Embryophyta</taxon>
        <taxon>Tracheophyta</taxon>
        <taxon>Spermatophyta</taxon>
        <taxon>Magnoliopsida</taxon>
        <taxon>Liliopsida</taxon>
        <taxon>Poales</taxon>
        <taxon>Poaceae</taxon>
        <taxon>BOP clade</taxon>
        <taxon>Oryzoideae</taxon>
        <taxon>Oryzeae</taxon>
        <taxon>Oryzinae</taxon>
        <taxon>Leersia</taxon>
    </lineage>
</organism>
<dbReference type="STRING" id="77586.A0A0D9X972"/>
<evidence type="ECO:0000313" key="2">
    <source>
        <dbReference type="Proteomes" id="UP000032180"/>
    </source>
</evidence>
<proteinExistence type="predicted"/>
<reference evidence="1" key="3">
    <citation type="submission" date="2015-04" db="UniProtKB">
        <authorList>
            <consortium name="EnsemblPlants"/>
        </authorList>
    </citation>
    <scope>IDENTIFICATION</scope>
</reference>
<protein>
    <recommendedName>
        <fullName evidence="3">F-box associated domain-containing protein</fullName>
    </recommendedName>
</protein>
<dbReference type="HOGENOM" id="CLU_988289_0_0_1"/>
<dbReference type="Proteomes" id="UP000032180">
    <property type="component" value="Chromosome 8"/>
</dbReference>
<evidence type="ECO:0000313" key="1">
    <source>
        <dbReference type="EnsemblPlants" id="LPERR08G15780.1"/>
    </source>
</evidence>
<dbReference type="EnsemblPlants" id="LPERR08G15780.1">
    <property type="protein sequence ID" value="LPERR08G15780.1"/>
    <property type="gene ID" value="LPERR08G15780"/>
</dbReference>
<name>A0A0D9X972_9ORYZ</name>
<keyword evidence="2" id="KW-1185">Reference proteome</keyword>
<reference evidence="2" key="2">
    <citation type="submission" date="2013-12" db="EMBL/GenBank/DDBJ databases">
        <authorList>
            <person name="Yu Y."/>
            <person name="Lee S."/>
            <person name="de Baynast K."/>
            <person name="Wissotski M."/>
            <person name="Liu L."/>
            <person name="Talag J."/>
            <person name="Goicoechea J."/>
            <person name="Angelova A."/>
            <person name="Jetty R."/>
            <person name="Kudrna D."/>
            <person name="Golser W."/>
            <person name="Rivera L."/>
            <person name="Zhang J."/>
            <person name="Wing R."/>
        </authorList>
    </citation>
    <scope>NUCLEOTIDE SEQUENCE</scope>
</reference>